<reference evidence="4 5" key="1">
    <citation type="submission" date="2018-06" db="EMBL/GenBank/DDBJ databases">
        <title>A transcriptomic atlas of mushroom development highlights an independent origin of complex multicellularity.</title>
        <authorList>
            <consortium name="DOE Joint Genome Institute"/>
            <person name="Krizsan K."/>
            <person name="Almasi E."/>
            <person name="Merenyi Z."/>
            <person name="Sahu N."/>
            <person name="Viragh M."/>
            <person name="Koszo T."/>
            <person name="Mondo S."/>
            <person name="Kiss B."/>
            <person name="Balint B."/>
            <person name="Kues U."/>
            <person name="Barry K."/>
            <person name="Hegedus J.C."/>
            <person name="Henrissat B."/>
            <person name="Johnson J."/>
            <person name="Lipzen A."/>
            <person name="Ohm R."/>
            <person name="Nagy I."/>
            <person name="Pangilinan J."/>
            <person name="Yan J."/>
            <person name="Xiong Y."/>
            <person name="Grigoriev I.V."/>
            <person name="Hibbett D.S."/>
            <person name="Nagy L.G."/>
        </authorList>
    </citation>
    <scope>NUCLEOTIDE SEQUENCE [LARGE SCALE GENOMIC DNA]</scope>
    <source>
        <strain evidence="4 5">SZMC22713</strain>
    </source>
</reference>
<keyword evidence="5" id="KW-1185">Reference proteome</keyword>
<evidence type="ECO:0000259" key="3">
    <source>
        <dbReference type="Pfam" id="PF25534"/>
    </source>
</evidence>
<dbReference type="AlphaFoldDB" id="A0A4Y7QAT5"/>
<evidence type="ECO:0000313" key="5">
    <source>
        <dbReference type="Proteomes" id="UP000294933"/>
    </source>
</evidence>
<dbReference type="Pfam" id="PF25534">
    <property type="entry name" value="DUF7918"/>
    <property type="match status" value="1"/>
</dbReference>
<evidence type="ECO:0000313" key="4">
    <source>
        <dbReference type="EMBL" id="TDL24777.1"/>
    </source>
</evidence>
<feature type="domain" description="DUF7918" evidence="3">
    <location>
        <begin position="10"/>
        <end position="211"/>
    </location>
</feature>
<proteinExistence type="predicted"/>
<protein>
    <recommendedName>
        <fullName evidence="3">DUF7918 domain-containing protein</fullName>
    </recommendedName>
</protein>
<feature type="compositionally biased region" description="Polar residues" evidence="2">
    <location>
        <begin position="216"/>
        <end position="238"/>
    </location>
</feature>
<dbReference type="EMBL" id="ML170165">
    <property type="protein sequence ID" value="TDL24777.1"/>
    <property type="molecule type" value="Genomic_DNA"/>
</dbReference>
<dbReference type="Proteomes" id="UP000294933">
    <property type="component" value="Unassembled WGS sequence"/>
</dbReference>
<evidence type="ECO:0000256" key="1">
    <source>
        <dbReference type="SAM" id="Coils"/>
    </source>
</evidence>
<feature type="region of interest" description="Disordered" evidence="2">
    <location>
        <begin position="216"/>
        <end position="258"/>
    </location>
</feature>
<organism evidence="4 5">
    <name type="scientific">Rickenella mellea</name>
    <dbReference type="NCBI Taxonomy" id="50990"/>
    <lineage>
        <taxon>Eukaryota</taxon>
        <taxon>Fungi</taxon>
        <taxon>Dikarya</taxon>
        <taxon>Basidiomycota</taxon>
        <taxon>Agaricomycotina</taxon>
        <taxon>Agaricomycetes</taxon>
        <taxon>Hymenochaetales</taxon>
        <taxon>Rickenellaceae</taxon>
        <taxon>Rickenella</taxon>
    </lineage>
</organism>
<dbReference type="InterPro" id="IPR057678">
    <property type="entry name" value="DUF7918"/>
</dbReference>
<gene>
    <name evidence="4" type="ORF">BD410DRAFT_826752</name>
</gene>
<accession>A0A4Y7QAT5</accession>
<dbReference type="PANTHER" id="PTHR36223:SF1">
    <property type="entry name" value="TRANSCRIPTION ELONGATION FACTOR EAF N-TERMINAL DOMAIN-CONTAINING PROTEIN"/>
    <property type="match status" value="1"/>
</dbReference>
<dbReference type="OrthoDB" id="3364132at2759"/>
<dbReference type="PANTHER" id="PTHR36223">
    <property type="entry name" value="BETA-LACTAMASE-TYPE TRANSPEPTIDASE FOLD DOMAIN CONTAINING PROTEIN"/>
    <property type="match status" value="1"/>
</dbReference>
<dbReference type="STRING" id="50990.A0A4Y7QAT5"/>
<keyword evidence="1" id="KW-0175">Coiled coil</keyword>
<name>A0A4Y7QAT5_9AGAM</name>
<dbReference type="VEuPathDB" id="FungiDB:BD410DRAFT_826752"/>
<evidence type="ECO:0000256" key="2">
    <source>
        <dbReference type="SAM" id="MobiDB-lite"/>
    </source>
</evidence>
<sequence>MPANDQHECWVQCEGHRLEEYETTVDEAAKLISSWIASVAGKTFAIHHRIIEVDDRNLWMEVKVGGVIVDNVAFTPEMLEPGEVISYEGVRSDSSTLRQFIFSSNTLTNDETQDATADELGTINVAIYFATMTRRRKKNNFAAAAVELQLGPILEKAKKIRDHRVTLSDPINSNEEINAGVTVRASSQSPHVTFRFNYRSREFLLARRIIKPPSSSDLKLKQAHSNVTDSPNSLNARLSRNRAKTGQKVKEESPSSSLIRSRDVMDDLDTITDEALEAEILSRKRRIENFKKERELQEEVEKLEKLRRRRRMKKEASPIRIRKTPSVVIDLTEE</sequence>
<feature type="coiled-coil region" evidence="1">
    <location>
        <begin position="289"/>
        <end position="316"/>
    </location>
</feature>